<dbReference type="GO" id="GO:0070034">
    <property type="term" value="F:telomerase RNA binding"/>
    <property type="evidence" value="ECO:0007669"/>
    <property type="project" value="TreeGrafter"/>
</dbReference>
<dbReference type="PROSITE" id="PS50878">
    <property type="entry name" value="RT_POL"/>
    <property type="match status" value="1"/>
</dbReference>
<comment type="similarity">
    <text evidence="1">Belongs to the reverse transcriptase family. Telomerase subfamily.</text>
</comment>
<dbReference type="InterPro" id="IPR003545">
    <property type="entry name" value="Telomerase_RT"/>
</dbReference>
<dbReference type="PANTHER" id="PTHR12066:SF0">
    <property type="entry name" value="TELOMERASE REVERSE TRANSCRIPTASE"/>
    <property type="match status" value="1"/>
</dbReference>
<keyword evidence="1" id="KW-0808">Transferase</keyword>
<dbReference type="PANTHER" id="PTHR12066">
    <property type="entry name" value="TELOMERASE REVERSE TRANSCRIPTASE"/>
    <property type="match status" value="1"/>
</dbReference>
<dbReference type="GO" id="GO:0000333">
    <property type="term" value="C:telomerase catalytic core complex"/>
    <property type="evidence" value="ECO:0007669"/>
    <property type="project" value="TreeGrafter"/>
</dbReference>
<dbReference type="EC" id="2.7.7.49" evidence="1"/>
<name>A0A8S1DV25_9INSE</name>
<keyword evidence="1" id="KW-0779">Telomere</keyword>
<dbReference type="GO" id="GO:0042162">
    <property type="term" value="F:telomeric DNA binding"/>
    <property type="evidence" value="ECO:0007669"/>
    <property type="project" value="TreeGrafter"/>
</dbReference>
<evidence type="ECO:0000313" key="3">
    <source>
        <dbReference type="EMBL" id="CAB3384745.1"/>
    </source>
</evidence>
<comment type="catalytic activity">
    <reaction evidence="1">
        <text>DNA(n) + a 2'-deoxyribonucleoside 5'-triphosphate = DNA(n+1) + diphosphate</text>
        <dbReference type="Rhea" id="RHEA:22508"/>
        <dbReference type="Rhea" id="RHEA-COMP:17339"/>
        <dbReference type="Rhea" id="RHEA-COMP:17340"/>
        <dbReference type="ChEBI" id="CHEBI:33019"/>
        <dbReference type="ChEBI" id="CHEBI:61560"/>
        <dbReference type="ChEBI" id="CHEBI:173112"/>
        <dbReference type="EC" id="2.7.7.49"/>
    </reaction>
</comment>
<comment type="caution">
    <text evidence="3">The sequence shown here is derived from an EMBL/GenBank/DDBJ whole genome shotgun (WGS) entry which is preliminary data.</text>
</comment>
<keyword evidence="1" id="KW-0695">RNA-directed DNA polymerase</keyword>
<evidence type="ECO:0000313" key="4">
    <source>
        <dbReference type="Proteomes" id="UP000494165"/>
    </source>
</evidence>
<organism evidence="3 4">
    <name type="scientific">Cloeon dipterum</name>
    <dbReference type="NCBI Taxonomy" id="197152"/>
    <lineage>
        <taxon>Eukaryota</taxon>
        <taxon>Metazoa</taxon>
        <taxon>Ecdysozoa</taxon>
        <taxon>Arthropoda</taxon>
        <taxon>Hexapoda</taxon>
        <taxon>Insecta</taxon>
        <taxon>Pterygota</taxon>
        <taxon>Palaeoptera</taxon>
        <taxon>Ephemeroptera</taxon>
        <taxon>Pisciforma</taxon>
        <taxon>Baetidae</taxon>
        <taxon>Cloeon</taxon>
    </lineage>
</organism>
<evidence type="ECO:0000259" key="2">
    <source>
        <dbReference type="PROSITE" id="PS50878"/>
    </source>
</evidence>
<dbReference type="GO" id="GO:0046872">
    <property type="term" value="F:metal ion binding"/>
    <property type="evidence" value="ECO:0007669"/>
    <property type="project" value="UniProtKB-KW"/>
</dbReference>
<proteinExistence type="inferred from homology"/>
<protein>
    <recommendedName>
        <fullName evidence="1">Telomerase reverse transcriptase</fullName>
        <ecNumber evidence="1">2.7.7.49</ecNumber>
    </recommendedName>
    <alternativeName>
        <fullName evidence="1">Telomerase catalytic subunit</fullName>
    </alternativeName>
</protein>
<dbReference type="OrthoDB" id="289721at2759"/>
<keyword evidence="1" id="KW-0479">Metal-binding</keyword>
<sequence>MSGFNKQKLINTDSFLYSSNWRTELQGSGKIAPNALLRSVLNCDVGVPSHLTSKITQFSSDEEDNLAKKKLLDSLSKLVQNKRRFNVSHHVKEAFKRNGIAFPDKLCEDAVPLKVVLTYISNALAKILPQGIVGNNVKQLQKLARDLLKGKPIVTVGHVVSYLHKGTCKVGWLGLVPDGALRSYLAASVAVWIATKLTPELIKAAFYGCKHDATKVPVFFTKPCWQSRTERALSTLVKDGYLRQVPLAASSKLPVLKFVPKDKGVRCILQYQKRRNVFKKIDKEQSIIIACKEFMNNIVGHSGNLSEDWITFRNNYFEQKKNSESEPILYYVYTDLSNAFSNVHQEIVFKIFKENLQRQPSTLKLSSRNHYTGYSLDLQTLKTLKGLFKINKSVITNRPEMEGVVKGVVWEQKAVFGRKRIFQVVKGIGQGHVLTNSLCNLALHHFYQNHLANFNQPDSHSILLRTSDDFLLLSLNKDVAYRFVSEFQEKAAGYGWTVNPAKIKQNLENPDLKWINFNGCSYDLKTMEVHPNFTKFTMREILMKTLRKPNPGDLDKIEMFWEVVTPLRLLKLQPLLFSCPDQDRSAIIAKVAAVGQLQAKRLVAGFSTFGLNSATLRAATKLLEALAALVLLWMQRSPEQCLRLVEVNWLMLSLLELRLRSASDLPVRFKMHLRRKVRFVGRRIKPEDLAQLLPALKAKV</sequence>
<dbReference type="GO" id="GO:0003720">
    <property type="term" value="F:telomerase activity"/>
    <property type="evidence" value="ECO:0007669"/>
    <property type="project" value="InterPro"/>
</dbReference>
<keyword evidence="1" id="KW-0539">Nucleus</keyword>
<evidence type="ECO:0000256" key="1">
    <source>
        <dbReference type="RuleBase" id="RU365061"/>
    </source>
</evidence>
<keyword evidence="1" id="KW-0158">Chromosome</keyword>
<dbReference type="Proteomes" id="UP000494165">
    <property type="component" value="Unassembled WGS sequence"/>
</dbReference>
<accession>A0A8S1DV25</accession>
<dbReference type="PRINTS" id="PR01365">
    <property type="entry name" value="TELOMERASERT"/>
</dbReference>
<dbReference type="AlphaFoldDB" id="A0A8S1DV25"/>
<reference evidence="3 4" key="1">
    <citation type="submission" date="2020-04" db="EMBL/GenBank/DDBJ databases">
        <authorList>
            <person name="Alioto T."/>
            <person name="Alioto T."/>
            <person name="Gomez Garrido J."/>
        </authorList>
    </citation>
    <scope>NUCLEOTIDE SEQUENCE [LARGE SCALE GENOMIC DNA]</scope>
</reference>
<dbReference type="EMBL" id="CADEPI010000370">
    <property type="protein sequence ID" value="CAB3384745.1"/>
    <property type="molecule type" value="Genomic_DNA"/>
</dbReference>
<dbReference type="Gene3D" id="1.10.132.70">
    <property type="match status" value="1"/>
</dbReference>
<dbReference type="SUPFAM" id="SSF56672">
    <property type="entry name" value="DNA/RNA polymerases"/>
    <property type="match status" value="1"/>
</dbReference>
<keyword evidence="1" id="KW-0460">Magnesium</keyword>
<dbReference type="Gene3D" id="3.30.70.2630">
    <property type="match status" value="1"/>
</dbReference>
<keyword evidence="4" id="KW-1185">Reference proteome</keyword>
<keyword evidence="1" id="KW-0548">Nucleotidyltransferase</keyword>
<dbReference type="InterPro" id="IPR000477">
    <property type="entry name" value="RT_dom"/>
</dbReference>
<comment type="function">
    <text evidence="1">Telomerase is a ribonucleoprotein enzyme essential for the replication of chromosome termini in most eukaryotes. It elongates telomeres. It is a reverse transcriptase that adds simple sequence repeats to chromosome ends by copying a template sequence within the RNA component of the enzyme.</text>
</comment>
<gene>
    <name evidence="3" type="ORF">CLODIP_2_CD09676</name>
</gene>
<comment type="subcellular location">
    <subcellularLocation>
        <location evidence="1">Nucleus</location>
    </subcellularLocation>
    <subcellularLocation>
        <location evidence="1">Chromosome</location>
        <location evidence="1">Telomere</location>
    </subcellularLocation>
</comment>
<feature type="domain" description="Reverse transcriptase" evidence="2">
    <location>
        <begin position="240"/>
        <end position="519"/>
    </location>
</feature>
<dbReference type="GO" id="GO:0007004">
    <property type="term" value="P:telomere maintenance via telomerase"/>
    <property type="evidence" value="ECO:0007669"/>
    <property type="project" value="TreeGrafter"/>
</dbReference>
<dbReference type="InterPro" id="IPR043502">
    <property type="entry name" value="DNA/RNA_pol_sf"/>
</dbReference>
<dbReference type="GO" id="GO:0000781">
    <property type="term" value="C:chromosome, telomeric region"/>
    <property type="evidence" value="ECO:0007669"/>
    <property type="project" value="UniProtKB-SubCell"/>
</dbReference>